<evidence type="ECO:0000256" key="3">
    <source>
        <dbReference type="ARBA" id="ARBA00022989"/>
    </source>
</evidence>
<feature type="transmembrane region" description="Helical" evidence="7">
    <location>
        <begin position="186"/>
        <end position="205"/>
    </location>
</feature>
<feature type="compositionally biased region" description="Polar residues" evidence="6">
    <location>
        <begin position="304"/>
        <end position="315"/>
    </location>
</feature>
<feature type="domain" description="Rhodopsin" evidence="8">
    <location>
        <begin position="38"/>
        <end position="283"/>
    </location>
</feature>
<feature type="transmembrane region" description="Helical" evidence="7">
    <location>
        <begin position="217"/>
        <end position="238"/>
    </location>
</feature>
<feature type="transmembrane region" description="Helical" evidence="7">
    <location>
        <begin position="258"/>
        <end position="278"/>
    </location>
</feature>
<name>A0A9P6KLY3_9PLEO</name>
<comment type="similarity">
    <text evidence="5">Belongs to the SAT4 family.</text>
</comment>
<keyword evidence="10" id="KW-1185">Reference proteome</keyword>
<evidence type="ECO:0000259" key="8">
    <source>
        <dbReference type="Pfam" id="PF20684"/>
    </source>
</evidence>
<dbReference type="Pfam" id="PF20684">
    <property type="entry name" value="Fung_rhodopsin"/>
    <property type="match status" value="1"/>
</dbReference>
<gene>
    <name evidence="9" type="ORF">PMIN01_10367</name>
</gene>
<accession>A0A9P6KLY3</accession>
<evidence type="ECO:0000256" key="7">
    <source>
        <dbReference type="SAM" id="Phobius"/>
    </source>
</evidence>
<reference evidence="9" key="1">
    <citation type="journal article" date="2020" name="Mol. Plant Microbe Interact.">
        <title>Genome Sequence of the Biocontrol Agent Coniothyrium minitans strain Conio (IMI 134523).</title>
        <authorList>
            <person name="Patel D."/>
            <person name="Shittu T.A."/>
            <person name="Baroncelli R."/>
            <person name="Muthumeenakshi S."/>
            <person name="Osborne T.H."/>
            <person name="Janganan T.K."/>
            <person name="Sreenivasaprasad S."/>
        </authorList>
    </citation>
    <scope>NUCLEOTIDE SEQUENCE</scope>
    <source>
        <strain evidence="9">Conio</strain>
    </source>
</reference>
<dbReference type="PANTHER" id="PTHR33048:SF47">
    <property type="entry name" value="INTEGRAL MEMBRANE PROTEIN-RELATED"/>
    <property type="match status" value="1"/>
</dbReference>
<dbReference type="GO" id="GO:0016020">
    <property type="term" value="C:membrane"/>
    <property type="evidence" value="ECO:0007669"/>
    <property type="project" value="UniProtKB-SubCell"/>
</dbReference>
<feature type="transmembrane region" description="Helical" evidence="7">
    <location>
        <begin position="20"/>
        <end position="42"/>
    </location>
</feature>
<feature type="compositionally biased region" description="Low complexity" evidence="6">
    <location>
        <begin position="321"/>
        <end position="335"/>
    </location>
</feature>
<keyword evidence="2 7" id="KW-0812">Transmembrane</keyword>
<feature type="transmembrane region" description="Helical" evidence="7">
    <location>
        <begin position="137"/>
        <end position="166"/>
    </location>
</feature>
<evidence type="ECO:0000313" key="10">
    <source>
        <dbReference type="Proteomes" id="UP000756921"/>
    </source>
</evidence>
<feature type="region of interest" description="Disordered" evidence="6">
    <location>
        <begin position="304"/>
        <end position="352"/>
    </location>
</feature>
<comment type="caution">
    <text evidence="9">The sequence shown here is derived from an EMBL/GenBank/DDBJ whole genome shotgun (WGS) entry which is preliminary data.</text>
</comment>
<keyword evidence="4 7" id="KW-0472">Membrane</keyword>
<organism evidence="9 10">
    <name type="scientific">Paraphaeosphaeria minitans</name>
    <dbReference type="NCBI Taxonomy" id="565426"/>
    <lineage>
        <taxon>Eukaryota</taxon>
        <taxon>Fungi</taxon>
        <taxon>Dikarya</taxon>
        <taxon>Ascomycota</taxon>
        <taxon>Pezizomycotina</taxon>
        <taxon>Dothideomycetes</taxon>
        <taxon>Pleosporomycetidae</taxon>
        <taxon>Pleosporales</taxon>
        <taxon>Massarineae</taxon>
        <taxon>Didymosphaeriaceae</taxon>
        <taxon>Paraphaeosphaeria</taxon>
    </lineage>
</organism>
<protein>
    <submittedName>
        <fullName evidence="9">Integral membrane protein</fullName>
    </submittedName>
</protein>
<evidence type="ECO:0000256" key="2">
    <source>
        <dbReference type="ARBA" id="ARBA00022692"/>
    </source>
</evidence>
<proteinExistence type="inferred from homology"/>
<dbReference type="OrthoDB" id="3529975at2759"/>
<dbReference type="InterPro" id="IPR049326">
    <property type="entry name" value="Rhodopsin_dom_fungi"/>
</dbReference>
<dbReference type="PANTHER" id="PTHR33048">
    <property type="entry name" value="PTH11-LIKE INTEGRAL MEMBRANE PROTEIN (AFU_ORTHOLOGUE AFUA_5G11245)"/>
    <property type="match status" value="1"/>
</dbReference>
<evidence type="ECO:0000256" key="1">
    <source>
        <dbReference type="ARBA" id="ARBA00004141"/>
    </source>
</evidence>
<feature type="region of interest" description="Disordered" evidence="6">
    <location>
        <begin position="383"/>
        <end position="408"/>
    </location>
</feature>
<dbReference type="Proteomes" id="UP000756921">
    <property type="component" value="Unassembled WGS sequence"/>
</dbReference>
<feature type="transmembrane region" description="Helical" evidence="7">
    <location>
        <begin position="54"/>
        <end position="75"/>
    </location>
</feature>
<evidence type="ECO:0000256" key="6">
    <source>
        <dbReference type="SAM" id="MobiDB-lite"/>
    </source>
</evidence>
<comment type="subcellular location">
    <subcellularLocation>
        <location evidence="1">Membrane</location>
        <topology evidence="1">Multi-pass membrane protein</topology>
    </subcellularLocation>
</comment>
<evidence type="ECO:0000256" key="5">
    <source>
        <dbReference type="ARBA" id="ARBA00038359"/>
    </source>
</evidence>
<feature type="transmembrane region" description="Helical" evidence="7">
    <location>
        <begin position="107"/>
        <end position="125"/>
    </location>
</feature>
<dbReference type="AlphaFoldDB" id="A0A9P6KLY3"/>
<feature type="compositionally biased region" description="Acidic residues" evidence="6">
    <location>
        <begin position="338"/>
        <end position="348"/>
    </location>
</feature>
<evidence type="ECO:0000256" key="4">
    <source>
        <dbReference type="ARBA" id="ARBA00023136"/>
    </source>
</evidence>
<sequence length="408" mass="44533">MNTSAYQYSPQYLAEDRGPTIIATASLMIIFCTVFVGLRYYARYLTLTKFGAEDVIIPFALLAEVGLCTVGILMVKKAGTGRHLAFNIERDPDGFTKHAKGIIVNEFLHPAAVAFSKLVVVILYLRVFTNKLERGIAWGLFAVIIATFISFFVATCLQCTPFSYSWDKSIPEGHCFDTLAFGYSSSVPNIATDLVVIFLPIRTVLDLKVSTVRKIGLILIFLTGSVGIIASIVRTVVFTKTDILDDVTSDGSVTNVPLVNWTIIEPGLYLLAACALSFKPLFRMVAKALHLGPVLAHTKSALNRTSHNKTNQTQQKDIHMGTFKSGSGGSFTKLSDSADGEGNDADDRDQEHSVWVKKVSGQKNGTSDGALNVVVTRTIEIQSEDLESGPQARSGDHIHYNTKISRAE</sequence>
<dbReference type="InterPro" id="IPR052337">
    <property type="entry name" value="SAT4-like"/>
</dbReference>
<dbReference type="EMBL" id="WJXW01000012">
    <property type="protein sequence ID" value="KAF9731350.1"/>
    <property type="molecule type" value="Genomic_DNA"/>
</dbReference>
<feature type="compositionally biased region" description="Basic and acidic residues" evidence="6">
    <location>
        <begin position="394"/>
        <end position="408"/>
    </location>
</feature>
<keyword evidence="3 7" id="KW-1133">Transmembrane helix</keyword>
<evidence type="ECO:0000313" key="9">
    <source>
        <dbReference type="EMBL" id="KAF9731350.1"/>
    </source>
</evidence>